<dbReference type="Proteomes" id="UP000183832">
    <property type="component" value="Unassembled WGS sequence"/>
</dbReference>
<organism evidence="1 2">
    <name type="scientific">Clunio marinus</name>
    <dbReference type="NCBI Taxonomy" id="568069"/>
    <lineage>
        <taxon>Eukaryota</taxon>
        <taxon>Metazoa</taxon>
        <taxon>Ecdysozoa</taxon>
        <taxon>Arthropoda</taxon>
        <taxon>Hexapoda</taxon>
        <taxon>Insecta</taxon>
        <taxon>Pterygota</taxon>
        <taxon>Neoptera</taxon>
        <taxon>Endopterygota</taxon>
        <taxon>Diptera</taxon>
        <taxon>Nematocera</taxon>
        <taxon>Chironomoidea</taxon>
        <taxon>Chironomidae</taxon>
        <taxon>Clunio</taxon>
    </lineage>
</organism>
<proteinExistence type="predicted"/>
<reference evidence="1 2" key="1">
    <citation type="submission" date="2015-04" db="EMBL/GenBank/DDBJ databases">
        <authorList>
            <person name="Syromyatnikov M.Y."/>
            <person name="Popov V.N."/>
        </authorList>
    </citation>
    <scope>NUCLEOTIDE SEQUENCE [LARGE SCALE GENOMIC DNA]</scope>
</reference>
<gene>
    <name evidence="1" type="ORF">CLUMA_CG011400</name>
</gene>
<evidence type="ECO:0000313" key="2">
    <source>
        <dbReference type="Proteomes" id="UP000183832"/>
    </source>
</evidence>
<dbReference type="EMBL" id="CVRI01000047">
    <property type="protein sequence ID" value="CRK98031.1"/>
    <property type="molecule type" value="Genomic_DNA"/>
</dbReference>
<sequence>MDKAIEPIYSPIVAMAKLKDKNAKKHFDMNRNFGELKRKYNSRNKSSFENIRLPALKQL</sequence>
<name>A0A1J1ICM0_9DIPT</name>
<dbReference type="AlphaFoldDB" id="A0A1J1ICM0"/>
<keyword evidence="2" id="KW-1185">Reference proteome</keyword>
<protein>
    <submittedName>
        <fullName evidence="1">CLUMA_CG011400, isoform A</fullName>
    </submittedName>
</protein>
<accession>A0A1J1ICM0</accession>
<evidence type="ECO:0000313" key="1">
    <source>
        <dbReference type="EMBL" id="CRK98031.1"/>
    </source>
</evidence>